<evidence type="ECO:0000313" key="2">
    <source>
        <dbReference type="Proteomes" id="UP001174909"/>
    </source>
</evidence>
<dbReference type="EMBL" id="CASHTH010001182">
    <property type="protein sequence ID" value="CAI8012401.1"/>
    <property type="molecule type" value="Genomic_DNA"/>
</dbReference>
<reference evidence="1" key="1">
    <citation type="submission" date="2023-03" db="EMBL/GenBank/DDBJ databases">
        <authorList>
            <person name="Steffen K."/>
            <person name="Cardenas P."/>
        </authorList>
    </citation>
    <scope>NUCLEOTIDE SEQUENCE</scope>
</reference>
<dbReference type="AlphaFoldDB" id="A0AA35WCN7"/>
<comment type="caution">
    <text evidence="1">The sequence shown here is derived from an EMBL/GenBank/DDBJ whole genome shotgun (WGS) entry which is preliminary data.</text>
</comment>
<accession>A0AA35WCN7</accession>
<name>A0AA35WCN7_GEOBA</name>
<proteinExistence type="predicted"/>
<organism evidence="1 2">
    <name type="scientific">Geodia barretti</name>
    <name type="common">Barrett's horny sponge</name>
    <dbReference type="NCBI Taxonomy" id="519541"/>
    <lineage>
        <taxon>Eukaryota</taxon>
        <taxon>Metazoa</taxon>
        <taxon>Porifera</taxon>
        <taxon>Demospongiae</taxon>
        <taxon>Heteroscleromorpha</taxon>
        <taxon>Tetractinellida</taxon>
        <taxon>Astrophorina</taxon>
        <taxon>Geodiidae</taxon>
        <taxon>Geodia</taxon>
    </lineage>
</organism>
<evidence type="ECO:0000313" key="1">
    <source>
        <dbReference type="EMBL" id="CAI8012401.1"/>
    </source>
</evidence>
<keyword evidence="2" id="KW-1185">Reference proteome</keyword>
<sequence length="31" mass="3725">MFQWRLLTQQTLLLLLRPINNDIIVTSFHLS</sequence>
<protein>
    <submittedName>
        <fullName evidence="1">Uncharacterized protein</fullName>
    </submittedName>
</protein>
<dbReference type="Proteomes" id="UP001174909">
    <property type="component" value="Unassembled WGS sequence"/>
</dbReference>
<gene>
    <name evidence="1" type="ORF">GBAR_LOCUS7953</name>
</gene>